<dbReference type="GO" id="GO:0000166">
    <property type="term" value="F:nucleotide binding"/>
    <property type="evidence" value="ECO:0007669"/>
    <property type="project" value="InterPro"/>
</dbReference>
<evidence type="ECO:0000256" key="5">
    <source>
        <dbReference type="ARBA" id="ARBA00023163"/>
    </source>
</evidence>
<evidence type="ECO:0000256" key="4">
    <source>
        <dbReference type="ARBA" id="ARBA00022478"/>
    </source>
</evidence>
<dbReference type="InterPro" id="IPR006590">
    <property type="entry name" value="RNA_pol_Rpb4/RPC9_core"/>
</dbReference>
<dbReference type="Proteomes" id="UP000320333">
    <property type="component" value="Unassembled WGS sequence"/>
</dbReference>
<dbReference type="Pfam" id="PF03874">
    <property type="entry name" value="RNA_pol_Rpb4"/>
    <property type="match status" value="1"/>
</dbReference>
<evidence type="ECO:0000256" key="1">
    <source>
        <dbReference type="ARBA" id="ARBA00004123"/>
    </source>
</evidence>
<proteinExistence type="inferred from homology"/>
<evidence type="ECO:0000259" key="7">
    <source>
        <dbReference type="SMART" id="SM00657"/>
    </source>
</evidence>
<organism evidence="8 9">
    <name type="scientific">Chytriomyces confervae</name>
    <dbReference type="NCBI Taxonomy" id="246404"/>
    <lineage>
        <taxon>Eukaryota</taxon>
        <taxon>Fungi</taxon>
        <taxon>Fungi incertae sedis</taxon>
        <taxon>Chytridiomycota</taxon>
        <taxon>Chytridiomycota incertae sedis</taxon>
        <taxon>Chytridiomycetes</taxon>
        <taxon>Chytridiales</taxon>
        <taxon>Chytriomycetaceae</taxon>
        <taxon>Chytriomyces</taxon>
    </lineage>
</organism>
<dbReference type="SMART" id="SM00657">
    <property type="entry name" value="RPOL4c"/>
    <property type="match status" value="1"/>
</dbReference>
<evidence type="ECO:0000313" key="9">
    <source>
        <dbReference type="Proteomes" id="UP000320333"/>
    </source>
</evidence>
<dbReference type="PANTHER" id="PTHR15561">
    <property type="entry name" value="CALCITONIN GENE-RELATED PEPTIDE-RECEPTOR COMPONENT PROTEIN"/>
    <property type="match status" value="1"/>
</dbReference>
<evidence type="ECO:0000256" key="6">
    <source>
        <dbReference type="ARBA" id="ARBA00023242"/>
    </source>
</evidence>
<accession>A0A507EUQ5</accession>
<dbReference type="GO" id="GO:0006384">
    <property type="term" value="P:transcription initiation at RNA polymerase III promoter"/>
    <property type="evidence" value="ECO:0007669"/>
    <property type="project" value="InterPro"/>
</dbReference>
<gene>
    <name evidence="8" type="ORF">CcCBS67573_g07379</name>
</gene>
<reference evidence="8 9" key="1">
    <citation type="journal article" date="2019" name="Sci. Rep.">
        <title>Comparative genomics of chytrid fungi reveal insights into the obligate biotrophic and pathogenic lifestyle of Synchytrium endobioticum.</title>
        <authorList>
            <person name="van de Vossenberg B.T.L.H."/>
            <person name="Warris S."/>
            <person name="Nguyen H.D.T."/>
            <person name="van Gent-Pelzer M.P.E."/>
            <person name="Joly D.L."/>
            <person name="van de Geest H.C."/>
            <person name="Bonants P.J.M."/>
            <person name="Smith D.S."/>
            <person name="Levesque C.A."/>
            <person name="van der Lee T.A.J."/>
        </authorList>
    </citation>
    <scope>NUCLEOTIDE SEQUENCE [LARGE SCALE GENOMIC DNA]</scope>
    <source>
        <strain evidence="8 9">CBS 675.73</strain>
    </source>
</reference>
<evidence type="ECO:0000256" key="3">
    <source>
        <dbReference type="ARBA" id="ARBA00016672"/>
    </source>
</evidence>
<sequence length="125" mass="13877">MTTKEPKTQLLTNAEVLEFVKSCDAADHSTHVHFSQHMRTVSFELTRYLSNPATASTLSASSALQLAKSLKPLGLTKAEIVMICNSTPASPVELYLMIEDLSDRFNEEQIESMLQLIQQFSGQQS</sequence>
<comment type="subcellular location">
    <subcellularLocation>
        <location evidence="1">Nucleus</location>
    </subcellularLocation>
</comment>
<name>A0A507EUQ5_9FUNG</name>
<keyword evidence="6" id="KW-0539">Nucleus</keyword>
<evidence type="ECO:0000313" key="8">
    <source>
        <dbReference type="EMBL" id="TPX67819.1"/>
    </source>
</evidence>
<keyword evidence="4" id="KW-0240">DNA-directed RNA polymerase</keyword>
<dbReference type="InterPro" id="IPR005574">
    <property type="entry name" value="Rpb4/RPC9"/>
</dbReference>
<dbReference type="STRING" id="246404.A0A507EUQ5"/>
<comment type="similarity">
    <text evidence="2">Belongs to the eukaryotic RPC9 RNA polymerase subunit family.</text>
</comment>
<dbReference type="EMBL" id="QEAP01000380">
    <property type="protein sequence ID" value="TPX67819.1"/>
    <property type="molecule type" value="Genomic_DNA"/>
</dbReference>
<dbReference type="Gene3D" id="1.20.1250.40">
    <property type="match status" value="1"/>
</dbReference>
<dbReference type="InterPro" id="IPR038324">
    <property type="entry name" value="Rpb4/RPC9_sf"/>
</dbReference>
<evidence type="ECO:0000256" key="2">
    <source>
        <dbReference type="ARBA" id="ARBA00006898"/>
    </source>
</evidence>
<feature type="domain" description="RNA polymerase Rpb4/RPC9 core" evidence="7">
    <location>
        <begin position="3"/>
        <end position="124"/>
    </location>
</feature>
<keyword evidence="5" id="KW-0804">Transcription</keyword>
<keyword evidence="9" id="KW-1185">Reference proteome</keyword>
<dbReference type="InterPro" id="IPR038846">
    <property type="entry name" value="RPC9"/>
</dbReference>
<comment type="caution">
    <text evidence="8">The sequence shown here is derived from an EMBL/GenBank/DDBJ whole genome shotgun (WGS) entry which is preliminary data.</text>
</comment>
<dbReference type="PANTHER" id="PTHR15561:SF0">
    <property type="entry name" value="DNA-DIRECTED RNA POLYMERASE III SUBUNIT RPC9"/>
    <property type="match status" value="1"/>
</dbReference>
<dbReference type="OrthoDB" id="1746530at2759"/>
<dbReference type="InterPro" id="IPR010997">
    <property type="entry name" value="HRDC-like_sf"/>
</dbReference>
<dbReference type="AlphaFoldDB" id="A0A507EUQ5"/>
<dbReference type="SUPFAM" id="SSF47819">
    <property type="entry name" value="HRDC-like"/>
    <property type="match status" value="1"/>
</dbReference>
<protein>
    <recommendedName>
        <fullName evidence="3">DNA-directed RNA polymerase III subunit RPC9</fullName>
    </recommendedName>
</protein>
<dbReference type="GO" id="GO:0005666">
    <property type="term" value="C:RNA polymerase III complex"/>
    <property type="evidence" value="ECO:0007669"/>
    <property type="project" value="InterPro"/>
</dbReference>